<dbReference type="AlphaFoldDB" id="A0A8T0W139"/>
<dbReference type="PANTHER" id="PTHR32444">
    <property type="entry name" value="BULB-TYPE LECTIN DOMAIN-CONTAINING PROTEIN"/>
    <property type="match status" value="1"/>
</dbReference>
<dbReference type="EMBL" id="CM029039">
    <property type="protein sequence ID" value="KAG2642072.1"/>
    <property type="molecule type" value="Genomic_DNA"/>
</dbReference>
<evidence type="ECO:0000259" key="2">
    <source>
        <dbReference type="PROSITE" id="PS50948"/>
    </source>
</evidence>
<dbReference type="Proteomes" id="UP000823388">
    <property type="component" value="Chromosome 2K"/>
</dbReference>
<dbReference type="CDD" id="cd01098">
    <property type="entry name" value="PAN_AP_plant"/>
    <property type="match status" value="1"/>
</dbReference>
<evidence type="ECO:0000313" key="4">
    <source>
        <dbReference type="Proteomes" id="UP000823388"/>
    </source>
</evidence>
<feature type="region of interest" description="Disordered" evidence="1">
    <location>
        <begin position="38"/>
        <end position="65"/>
    </location>
</feature>
<accession>A0A8T0W139</accession>
<dbReference type="Pfam" id="PF08276">
    <property type="entry name" value="PAN_2"/>
    <property type="match status" value="1"/>
</dbReference>
<organism evidence="3 4">
    <name type="scientific">Panicum virgatum</name>
    <name type="common">Blackwell switchgrass</name>
    <dbReference type="NCBI Taxonomy" id="38727"/>
    <lineage>
        <taxon>Eukaryota</taxon>
        <taxon>Viridiplantae</taxon>
        <taxon>Streptophyta</taxon>
        <taxon>Embryophyta</taxon>
        <taxon>Tracheophyta</taxon>
        <taxon>Spermatophyta</taxon>
        <taxon>Magnoliopsida</taxon>
        <taxon>Liliopsida</taxon>
        <taxon>Poales</taxon>
        <taxon>Poaceae</taxon>
        <taxon>PACMAD clade</taxon>
        <taxon>Panicoideae</taxon>
        <taxon>Panicodae</taxon>
        <taxon>Paniceae</taxon>
        <taxon>Panicinae</taxon>
        <taxon>Panicum</taxon>
        <taxon>Panicum sect. Hiantes</taxon>
    </lineage>
</organism>
<evidence type="ECO:0000256" key="1">
    <source>
        <dbReference type="SAM" id="MobiDB-lite"/>
    </source>
</evidence>
<gene>
    <name evidence="3" type="ORF">PVAP13_2KG269358</name>
</gene>
<sequence length="211" mass="22968">MGTRSPSHTPSPTGPQACAPGCPTQPVRFLRLLRLLRRHGDGGHPPDMQVPGGVRDQGGQGKQQPLGRVCEEGAAQMRHRGCGRRPVRDLDGREDACDARVRQEPDLGRLRACEAECRGNCSCTAYAYANLTAALSGGDSSRCLLWFGELVDLGKFVDIVGENLYVRLAGSSSPGRYSRAVPFLAATVSYSSHVCKLQRKKWIPLNISYIY</sequence>
<feature type="region of interest" description="Disordered" evidence="1">
    <location>
        <begin position="1"/>
        <end position="22"/>
    </location>
</feature>
<dbReference type="InterPro" id="IPR003609">
    <property type="entry name" value="Pan_app"/>
</dbReference>
<proteinExistence type="predicted"/>
<dbReference type="PANTHER" id="PTHR32444:SF118">
    <property type="entry name" value="OS09G0551150 PROTEIN"/>
    <property type="match status" value="1"/>
</dbReference>
<feature type="domain" description="Apple" evidence="2">
    <location>
        <begin position="82"/>
        <end position="169"/>
    </location>
</feature>
<protein>
    <recommendedName>
        <fullName evidence="2">Apple domain-containing protein</fullName>
    </recommendedName>
</protein>
<comment type="caution">
    <text evidence="3">The sequence shown here is derived from an EMBL/GenBank/DDBJ whole genome shotgun (WGS) entry which is preliminary data.</text>
</comment>
<keyword evidence="4" id="KW-1185">Reference proteome</keyword>
<feature type="compositionally biased region" description="Polar residues" evidence="1">
    <location>
        <begin position="1"/>
        <end position="11"/>
    </location>
</feature>
<dbReference type="PROSITE" id="PS50948">
    <property type="entry name" value="PAN"/>
    <property type="match status" value="1"/>
</dbReference>
<name>A0A8T0W139_PANVG</name>
<evidence type="ECO:0000313" key="3">
    <source>
        <dbReference type="EMBL" id="KAG2642072.1"/>
    </source>
</evidence>
<reference evidence="3" key="1">
    <citation type="submission" date="2020-05" db="EMBL/GenBank/DDBJ databases">
        <title>WGS assembly of Panicum virgatum.</title>
        <authorList>
            <person name="Lovell J.T."/>
            <person name="Jenkins J."/>
            <person name="Shu S."/>
            <person name="Juenger T.E."/>
            <person name="Schmutz J."/>
        </authorList>
    </citation>
    <scope>NUCLEOTIDE SEQUENCE</scope>
    <source>
        <strain evidence="3">AP13</strain>
    </source>
</reference>